<dbReference type="Proteomes" id="UP000283734">
    <property type="component" value="Unassembled WGS sequence"/>
</dbReference>
<name>A0A418XX64_9GAMM</name>
<evidence type="ECO:0000256" key="3">
    <source>
        <dbReference type="ARBA" id="ARBA00022842"/>
    </source>
</evidence>
<comment type="caution">
    <text evidence="4">The sequence shown here is derived from an EMBL/GenBank/DDBJ whole genome shotgun (WGS) entry which is preliminary data.</text>
</comment>
<dbReference type="InterPro" id="IPR036412">
    <property type="entry name" value="HAD-like_sf"/>
</dbReference>
<evidence type="ECO:0008006" key="6">
    <source>
        <dbReference type="Google" id="ProtNLM"/>
    </source>
</evidence>
<dbReference type="Pfam" id="PF12710">
    <property type="entry name" value="HAD"/>
    <property type="match status" value="1"/>
</dbReference>
<evidence type="ECO:0000256" key="1">
    <source>
        <dbReference type="ARBA" id="ARBA00022723"/>
    </source>
</evidence>
<gene>
    <name evidence="4" type="ORF">D4A39_11925</name>
</gene>
<proteinExistence type="predicted"/>
<sequence>MKRIAVFDVCNTLINDNTTAAFVQFVSRRSTGVWRRLGVWLIRSKRSPVRVLLAVLYRLGVGDIPKTCLVYMLRGYSREQLQEYAKAYVQSASENAAIKQIWSFVDDERANGSEILLVSASLCIVVDALANLIGAQGIGSRLEFCNGYCTGRLLEDISGRKVELVKGFLGDRVEGYMIVAFSDNVSDLPLLEYADKGYAICTSKSNGLRGCNLPEGVEYVSAE</sequence>
<evidence type="ECO:0000313" key="5">
    <source>
        <dbReference type="Proteomes" id="UP000283734"/>
    </source>
</evidence>
<keyword evidence="1" id="KW-0479">Metal-binding</keyword>
<protein>
    <recommendedName>
        <fullName evidence="6">Haloacid dehalogenase-like hydrolase</fullName>
    </recommendedName>
</protein>
<dbReference type="PANTHER" id="PTHR43344:SF13">
    <property type="entry name" value="PHOSPHATASE RV3661-RELATED"/>
    <property type="match status" value="1"/>
</dbReference>
<dbReference type="InterPro" id="IPR050582">
    <property type="entry name" value="HAD-like_SerB"/>
</dbReference>
<organism evidence="4 5">
    <name type="scientific">Alcanivorax profundi</name>
    <dbReference type="NCBI Taxonomy" id="2338368"/>
    <lineage>
        <taxon>Bacteria</taxon>
        <taxon>Pseudomonadati</taxon>
        <taxon>Pseudomonadota</taxon>
        <taxon>Gammaproteobacteria</taxon>
        <taxon>Oceanospirillales</taxon>
        <taxon>Alcanivoracaceae</taxon>
        <taxon>Alcanivorax</taxon>
    </lineage>
</organism>
<keyword evidence="5" id="KW-1185">Reference proteome</keyword>
<dbReference type="Gene3D" id="3.40.50.1000">
    <property type="entry name" value="HAD superfamily/HAD-like"/>
    <property type="match status" value="1"/>
</dbReference>
<accession>A0A418XX64</accession>
<dbReference type="Gene3D" id="1.20.1440.100">
    <property type="entry name" value="SG protein - dephosphorylation function"/>
    <property type="match status" value="1"/>
</dbReference>
<dbReference type="GO" id="GO:0046872">
    <property type="term" value="F:metal ion binding"/>
    <property type="evidence" value="ECO:0007669"/>
    <property type="project" value="UniProtKB-KW"/>
</dbReference>
<dbReference type="SUPFAM" id="SSF56784">
    <property type="entry name" value="HAD-like"/>
    <property type="match status" value="1"/>
</dbReference>
<dbReference type="AlphaFoldDB" id="A0A418XX64"/>
<dbReference type="OrthoDB" id="658480at2"/>
<dbReference type="InterPro" id="IPR023214">
    <property type="entry name" value="HAD_sf"/>
</dbReference>
<keyword evidence="2" id="KW-0378">Hydrolase</keyword>
<dbReference type="RefSeq" id="WP_119918180.1">
    <property type="nucleotide sequence ID" value="NZ_QYYA01000003.1"/>
</dbReference>
<dbReference type="GO" id="GO:0016787">
    <property type="term" value="F:hydrolase activity"/>
    <property type="evidence" value="ECO:0007669"/>
    <property type="project" value="UniProtKB-KW"/>
</dbReference>
<evidence type="ECO:0000313" key="4">
    <source>
        <dbReference type="EMBL" id="RJG17418.1"/>
    </source>
</evidence>
<dbReference type="EMBL" id="QYYA01000003">
    <property type="protein sequence ID" value="RJG17418.1"/>
    <property type="molecule type" value="Genomic_DNA"/>
</dbReference>
<keyword evidence="3" id="KW-0460">Magnesium</keyword>
<reference evidence="4 5" key="1">
    <citation type="submission" date="2018-09" db="EMBL/GenBank/DDBJ databases">
        <title>Alcanivorax profundi sp. nov., isolated from 1000 m-depth seawater of the Mariana Trench.</title>
        <authorList>
            <person name="Liu J."/>
        </authorList>
    </citation>
    <scope>NUCLEOTIDE SEQUENCE [LARGE SCALE GENOMIC DNA]</scope>
    <source>
        <strain evidence="4 5">MTEO17</strain>
    </source>
</reference>
<evidence type="ECO:0000256" key="2">
    <source>
        <dbReference type="ARBA" id="ARBA00022801"/>
    </source>
</evidence>
<dbReference type="PANTHER" id="PTHR43344">
    <property type="entry name" value="PHOSPHOSERINE PHOSPHATASE"/>
    <property type="match status" value="1"/>
</dbReference>